<gene>
    <name evidence="10" type="ORF">EPJ71_00185</name>
    <name evidence="9" type="ORF">EPJ73_00155</name>
    <name evidence="11" type="ORF">EPJ74_03065</name>
</gene>
<dbReference type="PIRSF" id="PIRSF006066">
    <property type="entry name" value="HI0050"/>
    <property type="match status" value="1"/>
</dbReference>
<dbReference type="EMBL" id="SAYK01000003">
    <property type="protein sequence ID" value="TXJ61233.1"/>
    <property type="molecule type" value="Genomic_DNA"/>
</dbReference>
<feature type="transmembrane region" description="Helical" evidence="7">
    <location>
        <begin position="7"/>
        <end position="40"/>
    </location>
</feature>
<dbReference type="Proteomes" id="UP000324336">
    <property type="component" value="Unassembled WGS sequence"/>
</dbReference>
<dbReference type="RefSeq" id="WP_021959787.1">
    <property type="nucleotide sequence ID" value="NZ_SAXV01000011.1"/>
</dbReference>
<feature type="transmembrane region" description="Helical" evidence="7">
    <location>
        <begin position="218"/>
        <end position="241"/>
    </location>
</feature>
<reference evidence="11" key="2">
    <citation type="submission" date="2019-01" db="EMBL/GenBank/DDBJ databases">
        <authorList>
            <person name="Thorell K."/>
        </authorList>
    </citation>
    <scope>NUCLEOTIDE SEQUENCE</scope>
    <source>
        <strain evidence="11">PC2022III</strain>
        <strain evidence="9">PC4597II</strain>
        <strain evidence="10">PC5099IV</strain>
    </source>
</reference>
<feature type="transmembrane region" description="Helical" evidence="7">
    <location>
        <begin position="247"/>
        <end position="264"/>
    </location>
</feature>
<feature type="transmembrane region" description="Helical" evidence="7">
    <location>
        <begin position="360"/>
        <end position="384"/>
    </location>
</feature>
<evidence type="ECO:0000313" key="14">
    <source>
        <dbReference type="Proteomes" id="UP000324336"/>
    </source>
</evidence>
<evidence type="ECO:0000259" key="8">
    <source>
        <dbReference type="Pfam" id="PF06808"/>
    </source>
</evidence>
<keyword evidence="4 7" id="KW-0812">Transmembrane</keyword>
<dbReference type="PANTHER" id="PTHR33362:SF2">
    <property type="entry name" value="TRAP TRANSPORTER LARGE PERMEASE PROTEIN"/>
    <property type="match status" value="1"/>
</dbReference>
<evidence type="ECO:0000256" key="1">
    <source>
        <dbReference type="ARBA" id="ARBA00004429"/>
    </source>
</evidence>
<reference evidence="12 13" key="1">
    <citation type="journal article" date="1992" name="Lakartidningen">
        <title>[Penicillin V and not amoxicillin is the first choice preparation in acute otitis].</title>
        <authorList>
            <person name="Kamme C."/>
            <person name="Lundgren K."/>
            <person name="Prellner K."/>
        </authorList>
    </citation>
    <scope>NUCLEOTIDE SEQUENCE [LARGE SCALE GENOMIC DNA]</scope>
    <source>
        <strain evidence="11 12">PC2022III</strain>
        <strain evidence="9 14">PC4597II</strain>
        <strain evidence="10 13">PC5099IV</strain>
    </source>
</reference>
<feature type="transmembrane region" description="Helical" evidence="7">
    <location>
        <begin position="172"/>
        <end position="197"/>
    </location>
</feature>
<protein>
    <submittedName>
        <fullName evidence="11">TRAP transporter large permease</fullName>
    </submittedName>
</protein>
<dbReference type="GO" id="GO:0005886">
    <property type="term" value="C:plasma membrane"/>
    <property type="evidence" value="ECO:0007669"/>
    <property type="project" value="UniProtKB-SubCell"/>
</dbReference>
<proteinExistence type="predicted"/>
<organism evidence="11 12">
    <name type="scientific">Brachyspira aalborgi</name>
    <dbReference type="NCBI Taxonomy" id="29522"/>
    <lineage>
        <taxon>Bacteria</taxon>
        <taxon>Pseudomonadati</taxon>
        <taxon>Spirochaetota</taxon>
        <taxon>Spirochaetia</taxon>
        <taxon>Brachyspirales</taxon>
        <taxon>Brachyspiraceae</taxon>
        <taxon>Brachyspira</taxon>
    </lineage>
</organism>
<feature type="transmembrane region" description="Helical" evidence="7">
    <location>
        <begin position="103"/>
        <end position="126"/>
    </location>
</feature>
<feature type="transmembrane region" description="Helical" evidence="7">
    <location>
        <begin position="318"/>
        <end position="348"/>
    </location>
</feature>
<evidence type="ECO:0000256" key="2">
    <source>
        <dbReference type="ARBA" id="ARBA00022475"/>
    </source>
</evidence>
<evidence type="ECO:0000256" key="6">
    <source>
        <dbReference type="ARBA" id="ARBA00023136"/>
    </source>
</evidence>
<dbReference type="GeneID" id="61066278"/>
<evidence type="ECO:0000313" key="9">
    <source>
        <dbReference type="EMBL" id="TXJ28407.1"/>
    </source>
</evidence>
<keyword evidence="13" id="KW-1185">Reference proteome</keyword>
<sequence length="433" mass="46455">MTSSIIILVITFAIFLFLGVPISVTIALSSLFVMLLHLPFDMSLLTASQSLLNSLNSFPLLAIPLFILSGSIMNTGGLALRLINFAKLITGKLPSPLWHINVLTNMFFGALSGSAVAAEVAVGKIITPLEEKEGYDMPFSTAVNITSCTTGLLIPPSNTYIVYSLVSGGTSIAALFFAGYIPGILMGVGIMFICALTSIKNKTKVVKEHISFRDKLIITWRAIPSLLLIVITIGGIVKGVFTATEGAGVAALYSLILSFIYKMLDFKKIKTIIEDTIVLSGICLFLVASSSIMSWILSFSHIPELVASGLLSVSSSPIVILIIINIILLIVGCFIDMTPAVLIFTPIFLPIVKEIGMHPVHFGIMLTFNLCIGLMTPPVGNALFVGCSLTGKKIEEVVPKMIPIFIVLLIILFLVTYVPSVCLFLPKLAGLLN</sequence>
<evidence type="ECO:0000313" key="13">
    <source>
        <dbReference type="Proteomes" id="UP000322659"/>
    </source>
</evidence>
<comment type="caution">
    <text evidence="11">The sequence shown here is derived from an EMBL/GenBank/DDBJ whole genome shotgun (WGS) entry which is preliminary data.</text>
</comment>
<name>A0A5C8DRH9_9SPIR</name>
<evidence type="ECO:0000313" key="11">
    <source>
        <dbReference type="EMBL" id="TXJ61233.1"/>
    </source>
</evidence>
<dbReference type="Proteomes" id="UP000322188">
    <property type="component" value="Unassembled WGS sequence"/>
</dbReference>
<feature type="transmembrane region" description="Helical" evidence="7">
    <location>
        <begin position="276"/>
        <end position="298"/>
    </location>
</feature>
<dbReference type="InterPro" id="IPR004681">
    <property type="entry name" value="TRAP_DctM"/>
</dbReference>
<dbReference type="InterPro" id="IPR010656">
    <property type="entry name" value="DctM"/>
</dbReference>
<dbReference type="Proteomes" id="UP000322659">
    <property type="component" value="Unassembled WGS sequence"/>
</dbReference>
<evidence type="ECO:0000256" key="7">
    <source>
        <dbReference type="SAM" id="Phobius"/>
    </source>
</evidence>
<keyword evidence="3" id="KW-0997">Cell inner membrane</keyword>
<keyword evidence="6 7" id="KW-0472">Membrane</keyword>
<dbReference type="NCBIfam" id="TIGR00786">
    <property type="entry name" value="dctM"/>
    <property type="match status" value="1"/>
</dbReference>
<dbReference type="EMBL" id="SAYA01000001">
    <property type="protein sequence ID" value="TXJ28407.1"/>
    <property type="molecule type" value="Genomic_DNA"/>
</dbReference>
<evidence type="ECO:0000256" key="4">
    <source>
        <dbReference type="ARBA" id="ARBA00022692"/>
    </source>
</evidence>
<dbReference type="GO" id="GO:0022857">
    <property type="term" value="F:transmembrane transporter activity"/>
    <property type="evidence" value="ECO:0007669"/>
    <property type="project" value="TreeGrafter"/>
</dbReference>
<keyword evidence="5 7" id="KW-1133">Transmembrane helix</keyword>
<feature type="transmembrane region" description="Helical" evidence="7">
    <location>
        <begin position="404"/>
        <end position="425"/>
    </location>
</feature>
<evidence type="ECO:0000313" key="10">
    <source>
        <dbReference type="EMBL" id="TXJ34322.1"/>
    </source>
</evidence>
<dbReference type="AlphaFoldDB" id="A0A5C8DRH9"/>
<accession>A0A5C8DRH9</accession>
<comment type="subcellular location">
    <subcellularLocation>
        <location evidence="1">Cell inner membrane</location>
        <topology evidence="1">Multi-pass membrane protein</topology>
    </subcellularLocation>
</comment>
<evidence type="ECO:0000256" key="5">
    <source>
        <dbReference type="ARBA" id="ARBA00022989"/>
    </source>
</evidence>
<evidence type="ECO:0000256" key="3">
    <source>
        <dbReference type="ARBA" id="ARBA00022519"/>
    </source>
</evidence>
<dbReference type="PANTHER" id="PTHR33362">
    <property type="entry name" value="SIALIC ACID TRAP TRANSPORTER PERMEASE PROTEIN SIAT-RELATED"/>
    <property type="match status" value="1"/>
</dbReference>
<evidence type="ECO:0000313" key="12">
    <source>
        <dbReference type="Proteomes" id="UP000322188"/>
    </source>
</evidence>
<dbReference type="Pfam" id="PF06808">
    <property type="entry name" value="DctM"/>
    <property type="match status" value="1"/>
</dbReference>
<dbReference type="EMBL" id="SAXZ01000001">
    <property type="protein sequence ID" value="TXJ34322.1"/>
    <property type="molecule type" value="Genomic_DNA"/>
</dbReference>
<keyword evidence="2" id="KW-1003">Cell membrane</keyword>
<feature type="transmembrane region" description="Helical" evidence="7">
    <location>
        <begin position="60"/>
        <end position="83"/>
    </location>
</feature>
<feature type="domain" description="TRAP C4-dicarboxylate transport system permease DctM subunit" evidence="8">
    <location>
        <begin position="9"/>
        <end position="420"/>
    </location>
</feature>